<keyword evidence="3" id="KW-1185">Reference proteome</keyword>
<reference evidence="3" key="1">
    <citation type="journal article" date="2019" name="Int. J. Syst. Evol. Microbiol.">
        <title>The Global Catalogue of Microorganisms (GCM) 10K type strain sequencing project: providing services to taxonomists for standard genome sequencing and annotation.</title>
        <authorList>
            <consortium name="The Broad Institute Genomics Platform"/>
            <consortium name="The Broad Institute Genome Sequencing Center for Infectious Disease"/>
            <person name="Wu L."/>
            <person name="Ma J."/>
        </authorList>
    </citation>
    <scope>NUCLEOTIDE SEQUENCE [LARGE SCALE GENOMIC DNA]</scope>
    <source>
        <strain evidence="3">JCM 17106</strain>
    </source>
</reference>
<keyword evidence="1" id="KW-0732">Signal</keyword>
<comment type="caution">
    <text evidence="2">The sequence shown here is derived from an EMBL/GenBank/DDBJ whole genome shotgun (WGS) entry which is preliminary data.</text>
</comment>
<dbReference type="Proteomes" id="UP001500459">
    <property type="component" value="Unassembled WGS sequence"/>
</dbReference>
<dbReference type="EMBL" id="BAABCW010000003">
    <property type="protein sequence ID" value="GAA4113180.1"/>
    <property type="molecule type" value="Genomic_DNA"/>
</dbReference>
<feature type="chain" id="PRO_5046143252" description="DUF1735 domain-containing protein" evidence="1">
    <location>
        <begin position="24"/>
        <end position="301"/>
    </location>
</feature>
<gene>
    <name evidence="2" type="ORF">GCM10022393_12020</name>
</gene>
<evidence type="ECO:0000313" key="3">
    <source>
        <dbReference type="Proteomes" id="UP001500459"/>
    </source>
</evidence>
<feature type="signal peptide" evidence="1">
    <location>
        <begin position="1"/>
        <end position="23"/>
    </location>
</feature>
<proteinExistence type="predicted"/>
<evidence type="ECO:0000256" key="1">
    <source>
        <dbReference type="SAM" id="SignalP"/>
    </source>
</evidence>
<name>A0ABP7XED8_9FLAO</name>
<sequence>MKHSKYITALAILASTMLLWNCADDDKLPIDFKDLEVSGGAYAEEVSPPDGSGAFNKLDASTFSYTKIYNLVSPAGGDDITQLDYYISFTGVNKEVSEVLYTSLSTSDFTQGEEYPQATVLLDGGQVLSTLGLVVEDLEGGDTFDFRIAVTNPNGTFSVDQVSANFDNQSSDFNFTSLVVCELPEVPAGDWIVEMEDSYGDGWQTVDNGGPGITITLNTGQVFEVGLCSPYEPSDYDCTNELSSGTAVVTIPDGILTADWYFPGDTYSEITFRIFAPSGNLVGSGGGTTEGAIPLNLCNEL</sequence>
<protein>
    <recommendedName>
        <fullName evidence="4">DUF1735 domain-containing protein</fullName>
    </recommendedName>
</protein>
<evidence type="ECO:0000313" key="2">
    <source>
        <dbReference type="EMBL" id="GAA4113180.1"/>
    </source>
</evidence>
<evidence type="ECO:0008006" key="4">
    <source>
        <dbReference type="Google" id="ProtNLM"/>
    </source>
</evidence>
<accession>A0ABP7XED8</accession>
<dbReference type="RefSeq" id="WP_344925596.1">
    <property type="nucleotide sequence ID" value="NZ_BAABCW010000003.1"/>
</dbReference>
<organism evidence="2 3">
    <name type="scientific">Aquimarina addita</name>
    <dbReference type="NCBI Taxonomy" id="870485"/>
    <lineage>
        <taxon>Bacteria</taxon>
        <taxon>Pseudomonadati</taxon>
        <taxon>Bacteroidota</taxon>
        <taxon>Flavobacteriia</taxon>
        <taxon>Flavobacteriales</taxon>
        <taxon>Flavobacteriaceae</taxon>
        <taxon>Aquimarina</taxon>
    </lineage>
</organism>